<dbReference type="GO" id="GO:0016020">
    <property type="term" value="C:membrane"/>
    <property type="evidence" value="ECO:0007669"/>
    <property type="project" value="UniProtKB-SubCell"/>
</dbReference>
<dbReference type="PANTHER" id="PTHR31042">
    <property type="entry name" value="CORE-2/I-BRANCHING BETA-1,6-N-ACETYLGLUCOSAMINYLTRANSFERASE FAMILY PROTEIN-RELATED"/>
    <property type="match status" value="1"/>
</dbReference>
<dbReference type="AlphaFoldDB" id="A0ABC8KN41"/>
<comment type="subcellular location">
    <subcellularLocation>
        <location evidence="1">Membrane</location>
        <topology evidence="1">Single-pass type II membrane protein</topology>
    </subcellularLocation>
</comment>
<keyword evidence="4" id="KW-0472">Membrane</keyword>
<evidence type="ECO:0000256" key="2">
    <source>
        <dbReference type="ARBA" id="ARBA00022676"/>
    </source>
</evidence>
<reference evidence="6 7" key="1">
    <citation type="submission" date="2022-03" db="EMBL/GenBank/DDBJ databases">
        <authorList>
            <person name="Macdonald S."/>
            <person name="Ahmed S."/>
            <person name="Newling K."/>
        </authorList>
    </citation>
    <scope>NUCLEOTIDE SEQUENCE [LARGE SCALE GENOMIC DNA]</scope>
</reference>
<dbReference type="InterPro" id="IPR003406">
    <property type="entry name" value="Glyco_trans_14"/>
</dbReference>
<sequence length="198" mass="23117">MQCQASVKESDGFAKPFCKKSHADWGIVAGELLNVWHTINDSELLWLASVEPRRNLYPFKRDVAWGEMSMCEAERRLLANALLDISNEWFVLLFESCIPLRGFIFVYSYVSESRYSFMGCANEEGPDGRGRYTMSQWRKGSHRFGINWKLALEIVQDITYYPKFKEFCTRCSVDEYYFPTTLAIQNRILLANRTLTWT</sequence>
<dbReference type="GO" id="GO:0016757">
    <property type="term" value="F:glycosyltransferase activity"/>
    <property type="evidence" value="ECO:0007669"/>
    <property type="project" value="UniProtKB-KW"/>
</dbReference>
<comment type="caution">
    <text evidence="6">The sequence shown here is derived from an EMBL/GenBank/DDBJ whole genome shotgun (WGS) entry which is preliminary data.</text>
</comment>
<keyword evidence="7" id="KW-1185">Reference proteome</keyword>
<dbReference type="InterPro" id="IPR044174">
    <property type="entry name" value="BC10-like"/>
</dbReference>
<dbReference type="EMBL" id="CAKOAT010235154">
    <property type="protein sequence ID" value="CAH8357635.1"/>
    <property type="molecule type" value="Genomic_DNA"/>
</dbReference>
<evidence type="ECO:0000256" key="5">
    <source>
        <dbReference type="ARBA" id="ARBA00023180"/>
    </source>
</evidence>
<keyword evidence="3" id="KW-0808">Transferase</keyword>
<keyword evidence="2" id="KW-0328">Glycosyltransferase</keyword>
<evidence type="ECO:0000256" key="4">
    <source>
        <dbReference type="ARBA" id="ARBA00023136"/>
    </source>
</evidence>
<evidence type="ECO:0000256" key="1">
    <source>
        <dbReference type="ARBA" id="ARBA00004606"/>
    </source>
</evidence>
<dbReference type="Pfam" id="PF02485">
    <property type="entry name" value="Branch"/>
    <property type="match status" value="1"/>
</dbReference>
<organism evidence="6 7">
    <name type="scientific">Eruca vesicaria subsp. sativa</name>
    <name type="common">Garden rocket</name>
    <name type="synonym">Eruca sativa</name>
    <dbReference type="NCBI Taxonomy" id="29727"/>
    <lineage>
        <taxon>Eukaryota</taxon>
        <taxon>Viridiplantae</taxon>
        <taxon>Streptophyta</taxon>
        <taxon>Embryophyta</taxon>
        <taxon>Tracheophyta</taxon>
        <taxon>Spermatophyta</taxon>
        <taxon>Magnoliopsida</taxon>
        <taxon>eudicotyledons</taxon>
        <taxon>Gunneridae</taxon>
        <taxon>Pentapetalae</taxon>
        <taxon>rosids</taxon>
        <taxon>malvids</taxon>
        <taxon>Brassicales</taxon>
        <taxon>Brassicaceae</taxon>
        <taxon>Brassiceae</taxon>
        <taxon>Eruca</taxon>
    </lineage>
</organism>
<evidence type="ECO:0000313" key="7">
    <source>
        <dbReference type="Proteomes" id="UP001642260"/>
    </source>
</evidence>
<proteinExistence type="predicted"/>
<dbReference type="Proteomes" id="UP001642260">
    <property type="component" value="Unassembled WGS sequence"/>
</dbReference>
<accession>A0ABC8KN41</accession>
<keyword evidence="5" id="KW-0325">Glycoprotein</keyword>
<evidence type="ECO:0000256" key="3">
    <source>
        <dbReference type="ARBA" id="ARBA00022679"/>
    </source>
</evidence>
<gene>
    <name evidence="6" type="ORF">ERUC_LOCUS23390</name>
</gene>
<evidence type="ECO:0000313" key="6">
    <source>
        <dbReference type="EMBL" id="CAH8357635.1"/>
    </source>
</evidence>
<name>A0ABC8KN41_ERUVS</name>
<dbReference type="PANTHER" id="PTHR31042:SF81">
    <property type="entry name" value="CORE-2_I-BRANCHING BETA-1,6-N-ACETYLGLUCOSAMINYLTRANSFERASE FAMILY PROTEIN"/>
    <property type="match status" value="1"/>
</dbReference>
<protein>
    <submittedName>
        <fullName evidence="6">Uncharacterized protein</fullName>
    </submittedName>
</protein>